<dbReference type="PANTHER" id="PTHR31151:SF0">
    <property type="entry name" value="PROLINE-TRNA LIGASE (DUF1680)"/>
    <property type="match status" value="1"/>
</dbReference>
<name>A0A917TIB2_9ACTN</name>
<dbReference type="InterPro" id="IPR006311">
    <property type="entry name" value="TAT_signal"/>
</dbReference>
<dbReference type="InterPro" id="IPR000772">
    <property type="entry name" value="Ricin_B_lectin"/>
</dbReference>
<dbReference type="Pfam" id="PF20736">
    <property type="entry name" value="Glyco_hydro127M"/>
    <property type="match status" value="1"/>
</dbReference>
<dbReference type="InterPro" id="IPR012878">
    <property type="entry name" value="Beta-AFase-like_GH127_cat"/>
</dbReference>
<dbReference type="SUPFAM" id="SSF48208">
    <property type="entry name" value="Six-hairpin glycosidases"/>
    <property type="match status" value="1"/>
</dbReference>
<keyword evidence="3" id="KW-1185">Reference proteome</keyword>
<dbReference type="Proteomes" id="UP000608890">
    <property type="component" value="Unassembled WGS sequence"/>
</dbReference>
<reference evidence="2" key="1">
    <citation type="journal article" date="2014" name="Int. J. Syst. Evol. Microbiol.">
        <title>Complete genome sequence of Corynebacterium casei LMG S-19264T (=DSM 44701T), isolated from a smear-ripened cheese.</title>
        <authorList>
            <consortium name="US DOE Joint Genome Institute (JGI-PGF)"/>
            <person name="Walter F."/>
            <person name="Albersmeier A."/>
            <person name="Kalinowski J."/>
            <person name="Ruckert C."/>
        </authorList>
    </citation>
    <scope>NUCLEOTIDE SEQUENCE</scope>
    <source>
        <strain evidence="2">CGMCC 4.7312</strain>
    </source>
</reference>
<dbReference type="SMART" id="SM00458">
    <property type="entry name" value="RICIN"/>
    <property type="match status" value="2"/>
</dbReference>
<proteinExistence type="predicted"/>
<evidence type="ECO:0000313" key="2">
    <source>
        <dbReference type="EMBL" id="GGM24451.1"/>
    </source>
</evidence>
<organism evidence="2 3">
    <name type="scientific">Micromonospora sonchi</name>
    <dbReference type="NCBI Taxonomy" id="1763543"/>
    <lineage>
        <taxon>Bacteria</taxon>
        <taxon>Bacillati</taxon>
        <taxon>Actinomycetota</taxon>
        <taxon>Actinomycetes</taxon>
        <taxon>Micromonosporales</taxon>
        <taxon>Micromonosporaceae</taxon>
        <taxon>Micromonospora</taxon>
    </lineage>
</organism>
<reference evidence="2" key="2">
    <citation type="submission" date="2020-09" db="EMBL/GenBank/DDBJ databases">
        <authorList>
            <person name="Sun Q."/>
            <person name="Zhou Y."/>
        </authorList>
    </citation>
    <scope>NUCLEOTIDE SEQUENCE</scope>
    <source>
        <strain evidence="2">CGMCC 4.7312</strain>
    </source>
</reference>
<dbReference type="InterPro" id="IPR035992">
    <property type="entry name" value="Ricin_B-like_lectins"/>
</dbReference>
<dbReference type="PANTHER" id="PTHR31151">
    <property type="entry name" value="PROLINE-TRNA LIGASE (DUF1680)"/>
    <property type="match status" value="1"/>
</dbReference>
<sequence length="937" mass="101043">MRLRVGRREGRHLVAPAHRIPEAVMPNPSLNRRHVLQVAGAAALATAVGPALRGGTANAAIPPARPDLGVSAYAFDLGQVRLTASRWLDNQNRTLNYLRFVDVNRLLYTFRANHRLSTGGAAALGGWEAPTFPFRTHSQGHFLTAWSNMWAVLGDTTCRDKANQMVAELAKCQANNAAAGFNAGYLCGYPESDFTAVENRTLNNGNVPYYTIHKTLVGLLDVWRHIGNTQARDVLLALAGWVDWRTGRLTSAQMQAMLGTEFGGMNAVLTDLYQQTGDARWLTVAQRFDHAAVFNPLAANQDQLNGLHANTQIPKWIGAAREFKATGTTRYRDIASNAWNITANTRTYAIGGNSQAEHFRAPNAISGYLRNDTCEHCNTYNMLKLTRELWLLDPNRIAYVDFYERALLNHLVGAQNPADNHGHITYFTPLQPGGRRGVGPAWGGGTWSTDYNSFWCCQGTGLESNTTLMDSIYFHNGNTLTVNLFMPSVLNWSQRGITVTQSTGYPASDTTTLTVTGNAGGSWTMRIRIPSWTQGATVSVNGAQQNIATTPGTYAVLTRSWAAGDTVTVRLPMRVIPEPTNDNPNVVALTYGPAVLSGNYGNTALSALPALATSSVTRTSTSALTFTATANGSQVNLIPFYDAHGHNYTVYWSTGGQTGPAGATFRLVNVASGLVLGIENMSTADGAPALQWGDNGTTDHDWQLVVDGSAVRFRNANSGKVLGVQDMSTADNAQVLQWSDTGTADHRWTIVDSGDGSHKVRNGHSGKLLAVLGGSTAQGARVVQDSDNGTLDNQWRFLPNGARRIQNLATGLVLGVQNMSTADGGLVIQWGDTGTADHLWTAVVDSGGYLRLRNSHSGKVLGVENGGSANGARVVQWADNGATSNRWRLRYGANGYFRIQSANGGRVLGVLNASSSQGAQIILWDDNGAGDHRWRFI</sequence>
<dbReference type="AlphaFoldDB" id="A0A917TIB2"/>
<dbReference type="CDD" id="cd00161">
    <property type="entry name" value="beta-trefoil_Ricin-like"/>
    <property type="match status" value="2"/>
</dbReference>
<dbReference type="PROSITE" id="PS50231">
    <property type="entry name" value="RICIN_B_LECTIN"/>
    <property type="match status" value="3"/>
</dbReference>
<evidence type="ECO:0000313" key="3">
    <source>
        <dbReference type="Proteomes" id="UP000608890"/>
    </source>
</evidence>
<feature type="domain" description="Ricin B lectin" evidence="1">
    <location>
        <begin position="662"/>
        <end position="798"/>
    </location>
</feature>
<dbReference type="Pfam" id="PF14200">
    <property type="entry name" value="RicinB_lectin_2"/>
    <property type="match status" value="3"/>
</dbReference>
<accession>A0A917TIB2</accession>
<feature type="domain" description="Ricin B lectin" evidence="1">
    <location>
        <begin position="800"/>
        <end position="937"/>
    </location>
</feature>
<dbReference type="EMBL" id="BMNB01000002">
    <property type="protein sequence ID" value="GGM24451.1"/>
    <property type="molecule type" value="Genomic_DNA"/>
</dbReference>
<dbReference type="InterPro" id="IPR049046">
    <property type="entry name" value="Beta-AFase-like_GH127_middle"/>
</dbReference>
<protein>
    <recommendedName>
        <fullName evidence="1">Ricin B lectin domain-containing protein</fullName>
    </recommendedName>
</protein>
<evidence type="ECO:0000259" key="1">
    <source>
        <dbReference type="SMART" id="SM00458"/>
    </source>
</evidence>
<dbReference type="Pfam" id="PF07944">
    <property type="entry name" value="Beta-AFase-like_GH127_cat"/>
    <property type="match status" value="1"/>
</dbReference>
<dbReference type="SUPFAM" id="SSF50370">
    <property type="entry name" value="Ricin B-like lectins"/>
    <property type="match status" value="2"/>
</dbReference>
<dbReference type="Gene3D" id="2.80.10.50">
    <property type="match status" value="6"/>
</dbReference>
<dbReference type="PROSITE" id="PS51318">
    <property type="entry name" value="TAT"/>
    <property type="match status" value="1"/>
</dbReference>
<gene>
    <name evidence="2" type="ORF">GCM10011608_06590</name>
</gene>
<dbReference type="InterPro" id="IPR008928">
    <property type="entry name" value="6-hairpin_glycosidase_sf"/>
</dbReference>
<comment type="caution">
    <text evidence="2">The sequence shown here is derived from an EMBL/GenBank/DDBJ whole genome shotgun (WGS) entry which is preliminary data.</text>
</comment>
<dbReference type="GO" id="GO:0005975">
    <property type="term" value="P:carbohydrate metabolic process"/>
    <property type="evidence" value="ECO:0007669"/>
    <property type="project" value="InterPro"/>
</dbReference>